<protein>
    <submittedName>
        <fullName evidence="2">Uncharacterized protein</fullName>
    </submittedName>
</protein>
<dbReference type="Proteomes" id="UP000017984">
    <property type="component" value="Chromosome"/>
</dbReference>
<evidence type="ECO:0000313" key="3">
    <source>
        <dbReference type="Proteomes" id="UP000017984"/>
    </source>
</evidence>
<feature type="region of interest" description="Disordered" evidence="1">
    <location>
        <begin position="1"/>
        <end position="21"/>
    </location>
</feature>
<comment type="caution">
    <text evidence="2">The sequence shown here is derived from an EMBL/GenBank/DDBJ whole genome shotgun (WGS) entry which is preliminary data.</text>
</comment>
<evidence type="ECO:0000256" key="1">
    <source>
        <dbReference type="SAM" id="MobiDB-lite"/>
    </source>
</evidence>
<keyword evidence="3" id="KW-1185">Reference proteome</keyword>
<dbReference type="AlphaFoldDB" id="V6JJY6"/>
<proteinExistence type="predicted"/>
<reference evidence="2 3" key="1">
    <citation type="journal article" date="2014" name="Genome Announc.">
        <title>Draft Genome Sequence of Streptomyces roseochromogenes subsp. oscitans DS 12.976, Producer of the Aminocoumarin Antibiotic Clorobiocin.</title>
        <authorList>
            <person name="Ruckert C."/>
            <person name="Kalinowski J."/>
            <person name="Heide L."/>
            <person name="Apel A.K."/>
        </authorList>
    </citation>
    <scope>NUCLEOTIDE SEQUENCE [LARGE SCALE GENOMIC DNA]</scope>
    <source>
        <strain evidence="2 3">DS 12.976</strain>
    </source>
</reference>
<dbReference type="STRING" id="1352936.M878_42110"/>
<dbReference type="PATRIC" id="fig|1352936.5.peg.8718"/>
<accession>V6JJY6</accession>
<gene>
    <name evidence="2" type="ORF">M878_42110</name>
</gene>
<dbReference type="EMBL" id="AWQX01000379">
    <property type="protein sequence ID" value="EST19456.1"/>
    <property type="molecule type" value="Genomic_DNA"/>
</dbReference>
<organism evidence="2 3">
    <name type="scientific">Streptomyces roseochromogenus subsp. oscitans DS 12.976</name>
    <dbReference type="NCBI Taxonomy" id="1352936"/>
    <lineage>
        <taxon>Bacteria</taxon>
        <taxon>Bacillati</taxon>
        <taxon>Actinomycetota</taxon>
        <taxon>Actinomycetes</taxon>
        <taxon>Kitasatosporales</taxon>
        <taxon>Streptomycetaceae</taxon>
        <taxon>Streptomyces</taxon>
    </lineage>
</organism>
<name>V6JJY6_STRRC</name>
<dbReference type="HOGENOM" id="CLU_207354_0_0_11"/>
<evidence type="ECO:0000313" key="2">
    <source>
        <dbReference type="EMBL" id="EST19456.1"/>
    </source>
</evidence>
<sequence>MREQEVTAMNLGRRRRTARAGMSGRQLLVAQVALVGSLCAGVFLRELPSIMRELRIYRMTGGLRAARRYP</sequence>